<dbReference type="Proteomes" id="UP000000673">
    <property type="component" value="Unassembled WGS sequence"/>
</dbReference>
<dbReference type="VEuPathDB" id="VectorBase:ADAR2_000598"/>
<dbReference type="VEuPathDB" id="VectorBase:ADAC006741"/>
<sequence length="87" mass="9572">MFDYDSTAGPSSGERQPLLGSPKSPQWPVEFREGKYCPKPGWLYTSEPVDRHPCLEWLSTAPGGAVCILNIDPPNIGHMSPNRKMSG</sequence>
<protein>
    <submittedName>
        <fullName evidence="2 3">Uncharacterized protein</fullName>
    </submittedName>
</protein>
<evidence type="ECO:0000313" key="2">
    <source>
        <dbReference type="EMBL" id="ETN61581.1"/>
    </source>
</evidence>
<gene>
    <name evidence="2" type="ORF">AND_006741</name>
</gene>
<dbReference type="HOGENOM" id="CLU_2485159_0_0_1"/>
<reference evidence="2" key="2">
    <citation type="submission" date="2010-05" db="EMBL/GenBank/DDBJ databases">
        <authorList>
            <person name="Almeida L.G."/>
            <person name="Nicolas M.F."/>
            <person name="Souza R.C."/>
            <person name="Vasconcelos A.T.R."/>
        </authorList>
    </citation>
    <scope>NUCLEOTIDE SEQUENCE</scope>
</reference>
<dbReference type="EnsemblMetazoa" id="ADAC006741-RA">
    <property type="protein sequence ID" value="ADAC006741-PA"/>
    <property type="gene ID" value="ADAC006741"/>
</dbReference>
<name>W5JC06_ANODA</name>
<reference evidence="2" key="3">
    <citation type="journal article" date="2013" name="Nucleic Acids Res.">
        <title>The genome of Anopheles darlingi, the main neotropical malaria vector.</title>
        <authorList>
            <person name="Marinotti O."/>
            <person name="Cerqueira G.C."/>
            <person name="de Almeida L.G."/>
            <person name="Ferro M.I."/>
            <person name="Loreto E.L."/>
            <person name="Zaha A."/>
            <person name="Teixeira S.M."/>
            <person name="Wespiser A.R."/>
            <person name="Almeida E Silva A."/>
            <person name="Schlindwein A.D."/>
            <person name="Pacheco A.C."/>
            <person name="Silva A.L."/>
            <person name="Graveley B.R."/>
            <person name="Walenz B.P."/>
            <person name="Lima Bde A."/>
            <person name="Ribeiro C.A."/>
            <person name="Nunes-Silva C.G."/>
            <person name="de Carvalho C.R."/>
            <person name="Soares C.M."/>
            <person name="de Menezes C.B."/>
            <person name="Matiolli C."/>
            <person name="Caffrey D."/>
            <person name="Araujo D.A."/>
            <person name="de Oliveira D.M."/>
            <person name="Golenbock D."/>
            <person name="Grisard E.C."/>
            <person name="Fantinatti-Garboggini F."/>
            <person name="de Carvalho F.M."/>
            <person name="Barcellos F.G."/>
            <person name="Prosdocimi F."/>
            <person name="May G."/>
            <person name="Azevedo Junior G.M."/>
            <person name="Guimaraes G.M."/>
            <person name="Goldman G.H."/>
            <person name="Padilha I.Q."/>
            <person name="Batista Jda S."/>
            <person name="Ferro J.A."/>
            <person name="Ribeiro J.M."/>
            <person name="Fietto J.L."/>
            <person name="Dabbas K.M."/>
            <person name="Cerdeira L."/>
            <person name="Agnez-Lima L.F."/>
            <person name="Brocchi M."/>
            <person name="de Carvalho M.O."/>
            <person name="Teixeira Mde M."/>
            <person name="Diniz Maia Mde M."/>
            <person name="Goldman M.H."/>
            <person name="Cruz Schneider M.P."/>
            <person name="Felipe M.S."/>
            <person name="Hungria M."/>
            <person name="Nicolas M.F."/>
            <person name="Pereira M."/>
            <person name="Montes M.A."/>
            <person name="Cantao M.E."/>
            <person name="Vincentz M."/>
            <person name="Rafael M.S."/>
            <person name="Silverman N."/>
            <person name="Stoco P.H."/>
            <person name="Souza R.C."/>
            <person name="Vicentini R."/>
            <person name="Gazzinelli R.T."/>
            <person name="Neves Rde O."/>
            <person name="Silva R."/>
            <person name="Astolfi-Filho S."/>
            <person name="Maciel T.E."/>
            <person name="Urmenyi T.P."/>
            <person name="Tadei W.P."/>
            <person name="Camargo E.P."/>
            <person name="de Vasconcelos A.T."/>
        </authorList>
    </citation>
    <scope>NUCLEOTIDE SEQUENCE</scope>
</reference>
<evidence type="ECO:0000313" key="3">
    <source>
        <dbReference type="EnsemblMetazoa" id="ADAC006741-PA"/>
    </source>
</evidence>
<dbReference type="AlphaFoldDB" id="W5JC06"/>
<reference evidence="3" key="4">
    <citation type="submission" date="2015-06" db="UniProtKB">
        <authorList>
            <consortium name="EnsemblMetazoa"/>
        </authorList>
    </citation>
    <scope>IDENTIFICATION</scope>
</reference>
<evidence type="ECO:0000256" key="1">
    <source>
        <dbReference type="SAM" id="MobiDB-lite"/>
    </source>
</evidence>
<keyword evidence="4" id="KW-1185">Reference proteome</keyword>
<organism evidence="2">
    <name type="scientific">Anopheles darlingi</name>
    <name type="common">Mosquito</name>
    <dbReference type="NCBI Taxonomy" id="43151"/>
    <lineage>
        <taxon>Eukaryota</taxon>
        <taxon>Metazoa</taxon>
        <taxon>Ecdysozoa</taxon>
        <taxon>Arthropoda</taxon>
        <taxon>Hexapoda</taxon>
        <taxon>Insecta</taxon>
        <taxon>Pterygota</taxon>
        <taxon>Neoptera</taxon>
        <taxon>Endopterygota</taxon>
        <taxon>Diptera</taxon>
        <taxon>Nematocera</taxon>
        <taxon>Culicoidea</taxon>
        <taxon>Culicidae</taxon>
        <taxon>Anophelinae</taxon>
        <taxon>Anopheles</taxon>
    </lineage>
</organism>
<accession>W5JC06</accession>
<reference evidence="2 4" key="1">
    <citation type="journal article" date="2010" name="BMC Genomics">
        <title>Combination of measures distinguishes pre-miRNAs from other stem-loops in the genome of the newly sequenced Anopheles darlingi.</title>
        <authorList>
            <person name="Mendes N.D."/>
            <person name="Freitas A.T."/>
            <person name="Vasconcelos A.T."/>
            <person name="Sagot M.F."/>
        </authorList>
    </citation>
    <scope>NUCLEOTIDE SEQUENCE</scope>
</reference>
<evidence type="ECO:0000313" key="4">
    <source>
        <dbReference type="Proteomes" id="UP000000673"/>
    </source>
</evidence>
<dbReference type="EMBL" id="ADMH02001646">
    <property type="protein sequence ID" value="ETN61581.1"/>
    <property type="molecule type" value="Genomic_DNA"/>
</dbReference>
<feature type="region of interest" description="Disordered" evidence="1">
    <location>
        <begin position="1"/>
        <end position="30"/>
    </location>
</feature>
<proteinExistence type="predicted"/>